<keyword evidence="2" id="KW-0472">Membrane</keyword>
<name>A0A8H8BU90_9HELO</name>
<evidence type="ECO:0000313" key="3">
    <source>
        <dbReference type="EMBL" id="KAG4424132.1"/>
    </source>
</evidence>
<keyword evidence="2" id="KW-1133">Transmembrane helix</keyword>
<keyword evidence="4" id="KW-1185">Reference proteome</keyword>
<dbReference type="InterPro" id="IPR011042">
    <property type="entry name" value="6-blade_b-propeller_TolB-like"/>
</dbReference>
<evidence type="ECO:0000256" key="2">
    <source>
        <dbReference type="SAM" id="Phobius"/>
    </source>
</evidence>
<evidence type="ECO:0000313" key="4">
    <source>
        <dbReference type="Proteomes" id="UP000664132"/>
    </source>
</evidence>
<evidence type="ECO:0008006" key="5">
    <source>
        <dbReference type="Google" id="ProtNLM"/>
    </source>
</evidence>
<dbReference type="AlphaFoldDB" id="A0A8H8BU90"/>
<organism evidence="3 4">
    <name type="scientific">Cadophora malorum</name>
    <dbReference type="NCBI Taxonomy" id="108018"/>
    <lineage>
        <taxon>Eukaryota</taxon>
        <taxon>Fungi</taxon>
        <taxon>Dikarya</taxon>
        <taxon>Ascomycota</taxon>
        <taxon>Pezizomycotina</taxon>
        <taxon>Leotiomycetes</taxon>
        <taxon>Helotiales</taxon>
        <taxon>Ploettnerulaceae</taxon>
        <taxon>Cadophora</taxon>
    </lineage>
</organism>
<dbReference type="EMBL" id="JAFJYH010000024">
    <property type="protein sequence ID" value="KAG4424132.1"/>
    <property type="molecule type" value="Genomic_DNA"/>
</dbReference>
<accession>A0A8H8BU90</accession>
<dbReference type="Proteomes" id="UP000664132">
    <property type="component" value="Unassembled WGS sequence"/>
</dbReference>
<proteinExistence type="predicted"/>
<dbReference type="Gene3D" id="2.120.10.30">
    <property type="entry name" value="TolB, C-terminal domain"/>
    <property type="match status" value="1"/>
</dbReference>
<protein>
    <recommendedName>
        <fullName evidence="5">Saponin hydrolase</fullName>
    </recommendedName>
</protein>
<feature type="region of interest" description="Disordered" evidence="1">
    <location>
        <begin position="453"/>
        <end position="479"/>
    </location>
</feature>
<reference evidence="3" key="1">
    <citation type="submission" date="2021-02" db="EMBL/GenBank/DDBJ databases">
        <title>Genome sequence Cadophora malorum strain M34.</title>
        <authorList>
            <person name="Stefanovic E."/>
            <person name="Vu D."/>
            <person name="Scully C."/>
            <person name="Dijksterhuis J."/>
            <person name="Roader J."/>
            <person name="Houbraken J."/>
        </authorList>
    </citation>
    <scope>NUCLEOTIDE SEQUENCE</scope>
    <source>
        <strain evidence="3">M34</strain>
    </source>
</reference>
<keyword evidence="2" id="KW-0812">Transmembrane</keyword>
<comment type="caution">
    <text evidence="3">The sequence shown here is derived from an EMBL/GenBank/DDBJ whole genome shotgun (WGS) entry which is preliminary data.</text>
</comment>
<evidence type="ECO:0000256" key="1">
    <source>
        <dbReference type="SAM" id="MobiDB-lite"/>
    </source>
</evidence>
<sequence>MGLSNYIEILVPRQGREPKYQLVLQESESASSRDPKHRRVYQDRPILISTILLGLGLLGFAITLKSHQYCKASQPSIIPPPPAPEAITIKRIVLPPVVPSDTVGACSATNPNGTGCIPIDSGLQNGNFLPDNKHVVAVVDFAGAPLAPDPAHIFTGRQIILLKIDDSVFSNGASWKCITCGVPAANQPGRNDALDYPQAFRDGKRILAGTNIIDCDSELLASEGCIPEKVHVYPIRWNDQADGSGPGGNKRELRLHPDNVHIGFSAFDMTDGHFGQYSYFGRLEFNPAPTTGIPLSPRYDVVAVTRLFNPDALSPIIVKDDKISFHPEAITIGELRGFSGRATEVTYIGYPHESSNIDVFSADLITGKVRRLTSHPEYVDPIDISPDGNWSVVMDTRGSNRQMWVSGMRGVPPITDMITTAIVASTRNNGRRRFFSPWLIDRFGDRGEYFGQKINGGGDTTPGSGSVSDPEWNGRADPKWSGDGTMVVYTEELTIAPACGGENPLPCFKSMEEGGRIQRIMLAKFTERKRLDLPPVKLHPDDIPWGVPYVPGGSQKGRSMPPQGIYKLAGKFCGHAKVNITLAASGTSVRSIALQYHNFSEDGENFLNGDEEVAVFPNLSKSPTSLHTDWYSNLTRNGLHGRSTKMTGPDGFHLDIDIMANIFEANGTLTTVVDGVDYLQPENGT</sequence>
<dbReference type="SUPFAM" id="SSF82171">
    <property type="entry name" value="DPP6 N-terminal domain-like"/>
    <property type="match status" value="1"/>
</dbReference>
<feature type="transmembrane region" description="Helical" evidence="2">
    <location>
        <begin position="46"/>
        <end position="64"/>
    </location>
</feature>
<gene>
    <name evidence="3" type="ORF">IFR04_002686</name>
</gene>
<dbReference type="OrthoDB" id="10265322at2759"/>